<comment type="subunit">
    <text evidence="8">Homodimer. Component of the ER-mitochondria encounter structure (ERMES) or MDM complex, composed of MMM1, MDM10, MDM12 and MDM34. A MMM1 homodimer associates with one molecule of MDM12 on each side in a pairwise head-to-tail manner, and the SMP-LTD domains of MMM1 and MDM12 generate a continuous hydrophobic tunnel for phospholipid trafficking.</text>
</comment>
<dbReference type="Proteomes" id="UP000613580">
    <property type="component" value="Unassembled WGS sequence"/>
</dbReference>
<comment type="similarity">
    <text evidence="8">Belongs to the MMM1 family.</text>
</comment>
<evidence type="ECO:0000256" key="4">
    <source>
        <dbReference type="ARBA" id="ARBA00022989"/>
    </source>
</evidence>
<feature type="transmembrane region" description="Helical" evidence="9">
    <location>
        <begin position="12"/>
        <end position="36"/>
    </location>
</feature>
<gene>
    <name evidence="8" type="primary">MMM1</name>
    <name evidence="11" type="ORF">HMN09_00610200</name>
</gene>
<keyword evidence="1" id="KW-0813">Transport</keyword>
<dbReference type="GO" id="GO:0045040">
    <property type="term" value="P:protein insertion into mitochondrial outer membrane"/>
    <property type="evidence" value="ECO:0007669"/>
    <property type="project" value="UniProtKB-UniRule"/>
</dbReference>
<dbReference type="HAMAP" id="MF_03103">
    <property type="entry name" value="Mmm1"/>
    <property type="match status" value="1"/>
</dbReference>
<evidence type="ECO:0000256" key="5">
    <source>
        <dbReference type="ARBA" id="ARBA00023055"/>
    </source>
</evidence>
<dbReference type="GO" id="GO:0032865">
    <property type="term" value="C:ERMES complex"/>
    <property type="evidence" value="ECO:0007669"/>
    <property type="project" value="UniProtKB-UniRule"/>
</dbReference>
<dbReference type="GO" id="GO:1990456">
    <property type="term" value="P:mitochondrion-endoplasmic reticulum membrane tethering"/>
    <property type="evidence" value="ECO:0007669"/>
    <property type="project" value="TreeGrafter"/>
</dbReference>
<dbReference type="Pfam" id="PF10296">
    <property type="entry name" value="MMM1"/>
    <property type="match status" value="1"/>
</dbReference>
<organism evidence="11 12">
    <name type="scientific">Mycena chlorophos</name>
    <name type="common">Agaric fungus</name>
    <name type="synonym">Agaricus chlorophos</name>
    <dbReference type="NCBI Taxonomy" id="658473"/>
    <lineage>
        <taxon>Eukaryota</taxon>
        <taxon>Fungi</taxon>
        <taxon>Dikarya</taxon>
        <taxon>Basidiomycota</taxon>
        <taxon>Agaricomycotina</taxon>
        <taxon>Agaricomycetes</taxon>
        <taxon>Agaricomycetidae</taxon>
        <taxon>Agaricales</taxon>
        <taxon>Marasmiineae</taxon>
        <taxon>Mycenaceae</taxon>
        <taxon>Mycena</taxon>
    </lineage>
</organism>
<sequence>MGLNWMFSFNQGLVLGLVIGQLSILVLLGLILKYLFLDSTKNPFEKSSYHPRAESDGHLRNQNLSSYSAPEDLASDDKVESLEWFSMLLHQVVESYRSKLRDDLPGADGDEVARQRVEDYANKIRPAAFLDHITITTVDLGVSAPRLYNARIKRQGAPTAEPLSEVEFDVTYTDTISISLSTSCLFNYPLPSFARLPVSLTISLAMFKSSIIVTPPSALSPSPVVTFTIAPEFTLDLTTTSLMGSRAKLANVPKLHELIQHQVKRLLSTRGPVKVALPGLAASVEVRPVTVWKELKEENV</sequence>
<comment type="caution">
    <text evidence="11">The sequence shown here is derived from an EMBL/GenBank/DDBJ whole genome shotgun (WGS) entry which is preliminary data.</text>
</comment>
<dbReference type="OrthoDB" id="5599157at2759"/>
<evidence type="ECO:0000259" key="10">
    <source>
        <dbReference type="PROSITE" id="PS51847"/>
    </source>
</evidence>
<accession>A0A8H6T448</accession>
<dbReference type="GO" id="GO:0015914">
    <property type="term" value="P:phospholipid transport"/>
    <property type="evidence" value="ECO:0007669"/>
    <property type="project" value="TreeGrafter"/>
</dbReference>
<evidence type="ECO:0000256" key="3">
    <source>
        <dbReference type="ARBA" id="ARBA00022824"/>
    </source>
</evidence>
<keyword evidence="6" id="KW-0446">Lipid-binding</keyword>
<evidence type="ECO:0000256" key="8">
    <source>
        <dbReference type="HAMAP-Rule" id="MF_03103"/>
    </source>
</evidence>
<dbReference type="CDD" id="cd21671">
    <property type="entry name" value="SMP_Mmm1"/>
    <property type="match status" value="1"/>
</dbReference>
<feature type="topological domain" description="Cytoplasmic" evidence="8">
    <location>
        <begin position="38"/>
        <end position="300"/>
    </location>
</feature>
<reference evidence="11" key="1">
    <citation type="submission" date="2020-05" db="EMBL/GenBank/DDBJ databases">
        <title>Mycena genomes resolve the evolution of fungal bioluminescence.</title>
        <authorList>
            <person name="Tsai I.J."/>
        </authorList>
    </citation>
    <scope>NUCLEOTIDE SEQUENCE</scope>
    <source>
        <strain evidence="11">110903Hualien_Pintung</strain>
    </source>
</reference>
<comment type="function">
    <text evidence="8">Component of the ERMES/MDM complex, which serves as a molecular tether to connect the endoplasmic reticulum (ER) and mitochondria. Components of this complex are involved in the control of mitochondrial shape and protein biogenesis, and function in nonvesicular lipid trafficking between the ER and mitochondria. The MDM12-MMM1 subcomplex functions in the major beta-barrel assembly pathway that is responsible for biogenesis of all outer membrane beta-barrel proteins, and acts in a late step after the SAM complex. The MDM10-MDM12-MMM1 subcomplex further acts in the TOM40-specific pathway after the action of the MDM12-MMM1 complex. Essential for establishing and maintaining the structure of mitochondria and maintenance of mtDNA nucleoids.</text>
</comment>
<dbReference type="PANTHER" id="PTHR13466:SF0">
    <property type="entry name" value="SMP-LTD DOMAIN-CONTAINING PROTEIN"/>
    <property type="match status" value="1"/>
</dbReference>
<dbReference type="EMBL" id="JACAZE010000007">
    <property type="protein sequence ID" value="KAF7310673.1"/>
    <property type="molecule type" value="Genomic_DNA"/>
</dbReference>
<dbReference type="PANTHER" id="PTHR13466">
    <property type="entry name" value="TEX2 PROTEIN-RELATED"/>
    <property type="match status" value="1"/>
</dbReference>
<evidence type="ECO:0000256" key="1">
    <source>
        <dbReference type="ARBA" id="ARBA00022448"/>
    </source>
</evidence>
<evidence type="ECO:0000256" key="7">
    <source>
        <dbReference type="ARBA" id="ARBA00023136"/>
    </source>
</evidence>
<feature type="domain" description="SMP-LTD" evidence="10">
    <location>
        <begin position="78"/>
        <end position="286"/>
    </location>
</feature>
<evidence type="ECO:0000256" key="2">
    <source>
        <dbReference type="ARBA" id="ARBA00022692"/>
    </source>
</evidence>
<proteinExistence type="inferred from homology"/>
<evidence type="ECO:0000256" key="6">
    <source>
        <dbReference type="ARBA" id="ARBA00023121"/>
    </source>
</evidence>
<dbReference type="InterPro" id="IPR019411">
    <property type="entry name" value="MMM1_dom"/>
</dbReference>
<name>A0A8H6T448_MYCCL</name>
<dbReference type="AlphaFoldDB" id="A0A8H6T448"/>
<keyword evidence="5" id="KW-0445">Lipid transport</keyword>
<keyword evidence="4 8" id="KW-1133">Transmembrane helix</keyword>
<evidence type="ECO:0000313" key="11">
    <source>
        <dbReference type="EMBL" id="KAF7310673.1"/>
    </source>
</evidence>
<protein>
    <recommendedName>
        <fullName evidence="8">Maintenance of mitochondrial morphology protein 1</fullName>
    </recommendedName>
</protein>
<evidence type="ECO:0000256" key="9">
    <source>
        <dbReference type="SAM" id="Phobius"/>
    </source>
</evidence>
<dbReference type="GO" id="GO:0008289">
    <property type="term" value="F:lipid binding"/>
    <property type="evidence" value="ECO:0007669"/>
    <property type="project" value="UniProtKB-KW"/>
</dbReference>
<feature type="topological domain" description="Lumenal" evidence="8">
    <location>
        <begin position="1"/>
        <end position="12"/>
    </location>
</feature>
<keyword evidence="7 8" id="KW-0472">Membrane</keyword>
<keyword evidence="12" id="KW-1185">Reference proteome</keyword>
<dbReference type="InterPro" id="IPR027537">
    <property type="entry name" value="Mmm1"/>
</dbReference>
<keyword evidence="3 8" id="KW-0256">Endoplasmic reticulum</keyword>
<dbReference type="PROSITE" id="PS51847">
    <property type="entry name" value="SMP"/>
    <property type="match status" value="1"/>
</dbReference>
<dbReference type="InterPro" id="IPR031468">
    <property type="entry name" value="SMP_LBD"/>
</dbReference>
<keyword evidence="2 8" id="KW-0812">Transmembrane</keyword>
<comment type="subcellular location">
    <subcellularLocation>
        <location evidence="8">Endoplasmic reticulum membrane</location>
        <topology evidence="8">Single-pass type I membrane protein</topology>
    </subcellularLocation>
    <text evidence="8">The ERMES/MDM complex localizes to a few discrete foci (around 10 per single cell), that represent mitochondria-endoplasmic reticulum junctions. These foci are often found next to mtDNA nucleoids.</text>
</comment>
<dbReference type="GO" id="GO:0005789">
    <property type="term" value="C:endoplasmic reticulum membrane"/>
    <property type="evidence" value="ECO:0007669"/>
    <property type="project" value="UniProtKB-SubCell"/>
</dbReference>
<evidence type="ECO:0000313" key="12">
    <source>
        <dbReference type="Proteomes" id="UP000613580"/>
    </source>
</evidence>